<name>A0A1J5B9S7_9BACT</name>
<evidence type="ECO:0000313" key="1">
    <source>
        <dbReference type="EMBL" id="OIP03696.1"/>
    </source>
</evidence>
<organism evidence="1 2">
    <name type="scientific">Candidatus Beckwithbacteria bacterium CG2_30_44_31</name>
    <dbReference type="NCBI Taxonomy" id="1805035"/>
    <lineage>
        <taxon>Bacteria</taxon>
        <taxon>Candidatus Beckwithiibacteriota</taxon>
    </lineage>
</organism>
<gene>
    <name evidence="1" type="ORF">AUK18_01395</name>
</gene>
<evidence type="ECO:0000313" key="2">
    <source>
        <dbReference type="Proteomes" id="UP000183605"/>
    </source>
</evidence>
<dbReference type="EMBL" id="MNXQ01000027">
    <property type="protein sequence ID" value="OIP03696.1"/>
    <property type="molecule type" value="Genomic_DNA"/>
</dbReference>
<evidence type="ECO:0008006" key="3">
    <source>
        <dbReference type="Google" id="ProtNLM"/>
    </source>
</evidence>
<reference evidence="1 2" key="1">
    <citation type="journal article" date="2016" name="Environ. Microbiol.">
        <title>Genomic resolution of a cold subsurface aquifer community provides metabolic insights for novel microbes adapted to high CO concentrations.</title>
        <authorList>
            <person name="Probst A.J."/>
            <person name="Castelle C.J."/>
            <person name="Singh A."/>
            <person name="Brown C.T."/>
            <person name="Anantharaman K."/>
            <person name="Sharon I."/>
            <person name="Hug L.A."/>
            <person name="Burstein D."/>
            <person name="Emerson J.B."/>
            <person name="Thomas B.C."/>
            <person name="Banfield J.F."/>
        </authorList>
    </citation>
    <scope>NUCLEOTIDE SEQUENCE [LARGE SCALE GENOMIC DNA]</scope>
    <source>
        <strain evidence="1">CG2_30_44_31</strain>
    </source>
</reference>
<dbReference type="AlphaFoldDB" id="A0A1J5B9S7"/>
<dbReference type="InterPro" id="IPR014942">
    <property type="entry name" value="AbiEii"/>
</dbReference>
<comment type="caution">
    <text evidence="1">The sequence shown here is derived from an EMBL/GenBank/DDBJ whole genome shotgun (WGS) entry which is preliminary data.</text>
</comment>
<accession>A0A1J5B9S7</accession>
<dbReference type="Gene3D" id="3.10.450.620">
    <property type="entry name" value="JHP933, nucleotidyltransferase-like core domain"/>
    <property type="match status" value="1"/>
</dbReference>
<dbReference type="Proteomes" id="UP000183605">
    <property type="component" value="Unassembled WGS sequence"/>
</dbReference>
<protein>
    <recommendedName>
        <fullName evidence="3">Nucleotidyl transferase AbiEii/AbiGii toxin family protein</fullName>
    </recommendedName>
</protein>
<proteinExistence type="predicted"/>
<dbReference type="Pfam" id="PF08843">
    <property type="entry name" value="AbiEii"/>
    <property type="match status" value="1"/>
</dbReference>
<sequence length="255" mass="29734">MIDLTTLKELSLKKQIDQTSLLREILQIAWLNQFYRLAAGRRVWFKGGTCLKLLYGSNRFSEDLDFNTLLPSGQIAAAVNLATDKLQTDWPGLSVKPFKSIAGITHKLYLPTEFSYQPLTVKLDFSLREKALLPEKQVISTDLPVLSVTLINHFNPREILAEKYRAILKRKKGRDIYDLWFLLNRQVPFDENLIRKKLLLYQEKYQPKELIKKIIDFEEQILIKDVNQFLPKTDRQILSKLKSLLLQKLKYAVKA</sequence>